<dbReference type="EMBL" id="BK015346">
    <property type="protein sequence ID" value="DAE02498.1"/>
    <property type="molecule type" value="Genomic_DNA"/>
</dbReference>
<proteinExistence type="predicted"/>
<organism evidence="1">
    <name type="scientific">Siphoviridae sp. ctsUY14</name>
    <dbReference type="NCBI Taxonomy" id="2825693"/>
    <lineage>
        <taxon>Viruses</taxon>
        <taxon>Duplodnaviria</taxon>
        <taxon>Heunggongvirae</taxon>
        <taxon>Uroviricota</taxon>
        <taxon>Caudoviricetes</taxon>
    </lineage>
</organism>
<reference evidence="1" key="1">
    <citation type="journal article" date="2021" name="Proc. Natl. Acad. Sci. U.S.A.">
        <title>A Catalog of Tens of Thousands of Viruses from Human Metagenomes Reveals Hidden Associations with Chronic Diseases.</title>
        <authorList>
            <person name="Tisza M.J."/>
            <person name="Buck C.B."/>
        </authorList>
    </citation>
    <scope>NUCLEOTIDE SEQUENCE</scope>
    <source>
        <strain evidence="1">CtsUY14</strain>
    </source>
</reference>
<accession>A0A8S5P665</accession>
<evidence type="ECO:0000313" key="1">
    <source>
        <dbReference type="EMBL" id="DAE02498.1"/>
    </source>
</evidence>
<protein>
    <submittedName>
        <fullName evidence="1">Uncharacterized protein</fullName>
    </submittedName>
</protein>
<name>A0A8S5P665_9CAUD</name>
<sequence>MSKKENIEEVIENVEEVEVQTVFNEDGLDVLCTEDTIVENINAEEGE</sequence>